<dbReference type="AlphaFoldDB" id="A0A9W6T223"/>
<evidence type="ECO:0000256" key="4">
    <source>
        <dbReference type="ARBA" id="ARBA00022512"/>
    </source>
</evidence>
<evidence type="ECO:0000313" key="10">
    <source>
        <dbReference type="Proteomes" id="UP001165120"/>
    </source>
</evidence>
<evidence type="ECO:0000256" key="5">
    <source>
        <dbReference type="ARBA" id="ARBA00022525"/>
    </source>
</evidence>
<evidence type="ECO:0000313" key="9">
    <source>
        <dbReference type="EMBL" id="GME71873.1"/>
    </source>
</evidence>
<dbReference type="GO" id="GO:0005886">
    <property type="term" value="C:plasma membrane"/>
    <property type="evidence" value="ECO:0007669"/>
    <property type="project" value="UniProtKB-SubCell"/>
</dbReference>
<organism evidence="9 10">
    <name type="scientific">Candida boidinii</name>
    <name type="common">Yeast</name>
    <dbReference type="NCBI Taxonomy" id="5477"/>
    <lineage>
        <taxon>Eukaryota</taxon>
        <taxon>Fungi</taxon>
        <taxon>Dikarya</taxon>
        <taxon>Ascomycota</taxon>
        <taxon>Saccharomycotina</taxon>
        <taxon>Pichiomycetes</taxon>
        <taxon>Pichiales</taxon>
        <taxon>Pichiaceae</taxon>
        <taxon>Ogataea</taxon>
        <taxon>Ogataea/Candida clade</taxon>
    </lineage>
</organism>
<gene>
    <name evidence="9" type="ORF">Cboi02_000338300</name>
</gene>
<keyword evidence="5" id="KW-0964">Secreted</keyword>
<evidence type="ECO:0000256" key="8">
    <source>
        <dbReference type="SAM" id="MobiDB-lite"/>
    </source>
</evidence>
<keyword evidence="7" id="KW-0325">Glycoprotein</keyword>
<name>A0A9W6T223_CANBO</name>
<keyword evidence="4" id="KW-0134">Cell wall</keyword>
<comment type="caution">
    <text evidence="9">The sequence shown here is derived from an EMBL/GenBank/DDBJ whole genome shotgun (WGS) entry which is preliminary data.</text>
</comment>
<dbReference type="GO" id="GO:0009277">
    <property type="term" value="C:fungal-type cell wall"/>
    <property type="evidence" value="ECO:0007669"/>
    <property type="project" value="TreeGrafter"/>
</dbReference>
<protein>
    <submittedName>
        <fullName evidence="9">Unnamed protein product</fullName>
    </submittedName>
</protein>
<dbReference type="PANTHER" id="PTHR31018:SF3">
    <property type="entry name" value="RECEPTOR PROTEIN-TYROSINE KINASE"/>
    <property type="match status" value="1"/>
</dbReference>
<feature type="compositionally biased region" description="Low complexity" evidence="8">
    <location>
        <begin position="346"/>
        <end position="380"/>
    </location>
</feature>
<evidence type="ECO:0000256" key="7">
    <source>
        <dbReference type="ARBA" id="ARBA00023180"/>
    </source>
</evidence>
<sequence length="408" mass="42132">MEVCVEFSQYAASLTSTTSVSIASGCSFSDTFTATAQADLDELASCQAIRGDISISGELGSASIANVKVIYGDLSITNATDLSAFYADSLSAITGALSMNGLTILSTLSFGSLTSVGSINWTALPALTQTGFTKGITDCLNIVISDTGLESLQGLDATNVEIFNINNNKYISTIDSGLQTVSNGLIISYNAEEVEVTLDNLIWANNITFSDVSSISMSNLTNVNSSLGFIENQVESLDFPTLTNVGESFSIVDNDELTETNFKNLEKVGGGFVIANNSKLASVENFDKLTSIGGGVILTGEFQNATLPSLRTVRGAFDLESTEDVDCDAFDTLESKAAIGGSYACTGSTSSSSVSSSTNTRSSSSGTSTSSGSSDSTSSSSSRAAASNFGVEAFSIFGTLAAIALSLL</sequence>
<comment type="subcellular location">
    <subcellularLocation>
        <location evidence="2">Cell membrane</location>
        <topology evidence="2">Lipid-anchor</topology>
        <topology evidence="2">GPI-anchor</topology>
    </subcellularLocation>
    <subcellularLocation>
        <location evidence="1">Secreted</location>
        <location evidence="1">Cell wall</location>
    </subcellularLocation>
</comment>
<feature type="region of interest" description="Disordered" evidence="8">
    <location>
        <begin position="345"/>
        <end position="380"/>
    </location>
</feature>
<dbReference type="SUPFAM" id="SSF52058">
    <property type="entry name" value="L domain-like"/>
    <property type="match status" value="2"/>
</dbReference>
<keyword evidence="6" id="KW-0732">Signal</keyword>
<evidence type="ECO:0000256" key="1">
    <source>
        <dbReference type="ARBA" id="ARBA00004191"/>
    </source>
</evidence>
<evidence type="ECO:0000256" key="2">
    <source>
        <dbReference type="ARBA" id="ARBA00004609"/>
    </source>
</evidence>
<dbReference type="GO" id="GO:0009986">
    <property type="term" value="C:cell surface"/>
    <property type="evidence" value="ECO:0007669"/>
    <property type="project" value="TreeGrafter"/>
</dbReference>
<accession>A0A9W6T223</accession>
<evidence type="ECO:0000256" key="3">
    <source>
        <dbReference type="ARBA" id="ARBA00005798"/>
    </source>
</evidence>
<comment type="similarity">
    <text evidence="3">Belongs to the SPS2 family.</text>
</comment>
<proteinExistence type="inferred from homology"/>
<reference evidence="9" key="1">
    <citation type="submission" date="2023-04" db="EMBL/GenBank/DDBJ databases">
        <title>Candida boidinii NBRC 10035.</title>
        <authorList>
            <person name="Ichikawa N."/>
            <person name="Sato H."/>
            <person name="Tonouchi N."/>
        </authorList>
    </citation>
    <scope>NUCLEOTIDE SEQUENCE</scope>
    <source>
        <strain evidence="9">NBRC 10035</strain>
    </source>
</reference>
<dbReference type="EMBL" id="BSXN01001159">
    <property type="protein sequence ID" value="GME71873.1"/>
    <property type="molecule type" value="Genomic_DNA"/>
</dbReference>
<dbReference type="InterPro" id="IPR051648">
    <property type="entry name" value="CWI-Assembly_Regulator"/>
</dbReference>
<dbReference type="PANTHER" id="PTHR31018">
    <property type="entry name" value="SPORULATION-SPECIFIC PROTEIN-RELATED"/>
    <property type="match status" value="1"/>
</dbReference>
<dbReference type="GO" id="GO:0031505">
    <property type="term" value="P:fungal-type cell wall organization"/>
    <property type="evidence" value="ECO:0007669"/>
    <property type="project" value="TreeGrafter"/>
</dbReference>
<keyword evidence="10" id="KW-1185">Reference proteome</keyword>
<dbReference type="Proteomes" id="UP001165120">
    <property type="component" value="Unassembled WGS sequence"/>
</dbReference>
<dbReference type="InterPro" id="IPR036941">
    <property type="entry name" value="Rcpt_L-dom_sf"/>
</dbReference>
<evidence type="ECO:0000256" key="6">
    <source>
        <dbReference type="ARBA" id="ARBA00022729"/>
    </source>
</evidence>
<dbReference type="Gene3D" id="3.80.20.20">
    <property type="entry name" value="Receptor L-domain"/>
    <property type="match status" value="1"/>
</dbReference>